<name>A0A165H2J4_9APHY</name>
<accession>A0A165H2J4</accession>
<keyword evidence="4" id="KW-1185">Reference proteome</keyword>
<feature type="region of interest" description="Disordered" evidence="1">
    <location>
        <begin position="104"/>
        <end position="171"/>
    </location>
</feature>
<organism evidence="3 4">
    <name type="scientific">Laetiporus sulphureus 93-53</name>
    <dbReference type="NCBI Taxonomy" id="1314785"/>
    <lineage>
        <taxon>Eukaryota</taxon>
        <taxon>Fungi</taxon>
        <taxon>Dikarya</taxon>
        <taxon>Basidiomycota</taxon>
        <taxon>Agaricomycotina</taxon>
        <taxon>Agaricomycetes</taxon>
        <taxon>Polyporales</taxon>
        <taxon>Laetiporus</taxon>
    </lineage>
</organism>
<dbReference type="AlphaFoldDB" id="A0A165H2J4"/>
<feature type="compositionally biased region" description="Low complexity" evidence="1">
    <location>
        <begin position="146"/>
        <end position="165"/>
    </location>
</feature>
<proteinExistence type="predicted"/>
<feature type="compositionally biased region" description="Polar residues" evidence="1">
    <location>
        <begin position="116"/>
        <end position="138"/>
    </location>
</feature>
<protein>
    <submittedName>
        <fullName evidence="3">Uncharacterized protein</fullName>
    </submittedName>
</protein>
<reference evidence="3 4" key="1">
    <citation type="journal article" date="2016" name="Mol. Biol. Evol.">
        <title>Comparative Genomics of Early-Diverging Mushroom-Forming Fungi Provides Insights into the Origins of Lignocellulose Decay Capabilities.</title>
        <authorList>
            <person name="Nagy L.G."/>
            <person name="Riley R."/>
            <person name="Tritt A."/>
            <person name="Adam C."/>
            <person name="Daum C."/>
            <person name="Floudas D."/>
            <person name="Sun H."/>
            <person name="Yadav J.S."/>
            <person name="Pangilinan J."/>
            <person name="Larsson K.H."/>
            <person name="Matsuura K."/>
            <person name="Barry K."/>
            <person name="Labutti K."/>
            <person name="Kuo R."/>
            <person name="Ohm R.A."/>
            <person name="Bhattacharya S.S."/>
            <person name="Shirouzu T."/>
            <person name="Yoshinaga Y."/>
            <person name="Martin F.M."/>
            <person name="Grigoriev I.V."/>
            <person name="Hibbett D.S."/>
        </authorList>
    </citation>
    <scope>NUCLEOTIDE SEQUENCE [LARGE SCALE GENOMIC DNA]</scope>
    <source>
        <strain evidence="3 4">93-53</strain>
    </source>
</reference>
<dbReference type="Proteomes" id="UP000076871">
    <property type="component" value="Unassembled WGS sequence"/>
</dbReference>
<feature type="chain" id="PRO_5007858487" evidence="2">
    <location>
        <begin position="21"/>
        <end position="171"/>
    </location>
</feature>
<evidence type="ECO:0000256" key="1">
    <source>
        <dbReference type="SAM" id="MobiDB-lite"/>
    </source>
</evidence>
<dbReference type="InParanoid" id="A0A165H2J4"/>
<dbReference type="OrthoDB" id="2797650at2759"/>
<gene>
    <name evidence="3" type="ORF">LAESUDRAFT_754848</name>
</gene>
<sequence>MSARWLYLAIFLFLFSTVLALPIYRQAMDPSSLANAEPSSLLGRRYLLQSHSTFAVASAETSGQSHARHDVSIRRSNPFPRYLAERAMAQHAWRGEADVDYVSHVGEGPEGAKLEASQTASSVDQTPTPNRKYNTSITLIPRPTGAAKHIQSQASSSHSKGASGHADAHKA</sequence>
<evidence type="ECO:0000313" key="3">
    <source>
        <dbReference type="EMBL" id="KZT11158.1"/>
    </source>
</evidence>
<evidence type="ECO:0000256" key="2">
    <source>
        <dbReference type="SAM" id="SignalP"/>
    </source>
</evidence>
<dbReference type="GeneID" id="63828983"/>
<feature type="signal peptide" evidence="2">
    <location>
        <begin position="1"/>
        <end position="20"/>
    </location>
</feature>
<evidence type="ECO:0000313" key="4">
    <source>
        <dbReference type="Proteomes" id="UP000076871"/>
    </source>
</evidence>
<dbReference type="RefSeq" id="XP_040768898.1">
    <property type="nucleotide sequence ID" value="XM_040911955.1"/>
</dbReference>
<dbReference type="EMBL" id="KV427607">
    <property type="protein sequence ID" value="KZT11158.1"/>
    <property type="molecule type" value="Genomic_DNA"/>
</dbReference>
<keyword evidence="2" id="KW-0732">Signal</keyword>